<reference evidence="3 5" key="2">
    <citation type="submission" date="2017-11" db="EMBL/GenBank/DDBJ databases">
        <title>Draft Genome Sequence of Methylobacter psychrotolerans Sph1T, an Obligate Methanotroph from Low-Temperature Environments.</title>
        <authorList>
            <person name="Oshkin I.Y."/>
            <person name="Miroshnikov K."/>
            <person name="Belova S.E."/>
            <person name="Korzhenkov A."/>
            <person name="Toshchakov S.V."/>
            <person name="Dedysh S.N."/>
        </authorList>
    </citation>
    <scope>NUCLEOTIDE SEQUENCE [LARGE SCALE GENOMIC DNA]</scope>
    <source>
        <strain evidence="3 5">Sph1</strain>
    </source>
</reference>
<organism evidence="2 4">
    <name type="scientific">Methylovulum psychrotolerans</name>
    <dbReference type="NCBI Taxonomy" id="1704499"/>
    <lineage>
        <taxon>Bacteria</taxon>
        <taxon>Pseudomonadati</taxon>
        <taxon>Pseudomonadota</taxon>
        <taxon>Gammaproteobacteria</taxon>
        <taxon>Methylococcales</taxon>
        <taxon>Methylococcaceae</taxon>
        <taxon>Methylovulum</taxon>
    </lineage>
</organism>
<accession>A0A1Z4BXX5</accession>
<reference evidence="2 4" key="1">
    <citation type="submission" date="2017-06" db="EMBL/GenBank/DDBJ databases">
        <title>Genome Sequencing of the methanotroph Methylovulum psychrotolerants str. HV10-M2 isolated from a high-altitude environment.</title>
        <authorList>
            <person name="Mateos-Rivera A."/>
        </authorList>
    </citation>
    <scope>NUCLEOTIDE SEQUENCE [LARGE SCALE GENOMIC DNA]</scope>
    <source>
        <strain evidence="2 4">HV10_M2</strain>
    </source>
</reference>
<dbReference type="EMBL" id="CP022129">
    <property type="protein sequence ID" value="ASF46146.1"/>
    <property type="molecule type" value="Genomic_DNA"/>
</dbReference>
<dbReference type="InterPro" id="IPR041698">
    <property type="entry name" value="Methyltransf_25"/>
</dbReference>
<feature type="domain" description="Methyltransferase" evidence="1">
    <location>
        <begin position="59"/>
        <end position="121"/>
    </location>
</feature>
<sequence length="211" mass="23936">MAKTATPALLEEVAAYYAEKLRQHGQTPQGVDWNSAAGQWLRFHQLAKLFDGNQHFSVNDLGSGYGAFYDFISQHYPHAAYIGIDICEAMTEAAQQRHAGQTQARFICADSPDQTADYAVTSGIFNVRFGRTDSEWQAYLETTLDSLDRSSSRGFAFNCLTRYADADKMKANLYYADPCQLFDLCKRKYSRNVALLHDYDLYEFTLLVRKS</sequence>
<dbReference type="Pfam" id="PF13649">
    <property type="entry name" value="Methyltransf_25"/>
    <property type="match status" value="1"/>
</dbReference>
<dbReference type="Proteomes" id="UP000237423">
    <property type="component" value="Unassembled WGS sequence"/>
</dbReference>
<keyword evidence="4" id="KW-1185">Reference proteome</keyword>
<dbReference type="InterPro" id="IPR029063">
    <property type="entry name" value="SAM-dependent_MTases_sf"/>
</dbReference>
<dbReference type="KEGG" id="mpsy:CEK71_08645"/>
<proteinExistence type="predicted"/>
<dbReference type="GO" id="GO:0008168">
    <property type="term" value="F:methyltransferase activity"/>
    <property type="evidence" value="ECO:0007669"/>
    <property type="project" value="UniProtKB-KW"/>
</dbReference>
<evidence type="ECO:0000313" key="2">
    <source>
        <dbReference type="EMBL" id="ASF46146.1"/>
    </source>
</evidence>
<protein>
    <submittedName>
        <fullName evidence="2 3">SAM-dependent methyltransferase</fullName>
    </submittedName>
</protein>
<dbReference type="Proteomes" id="UP000197019">
    <property type="component" value="Chromosome"/>
</dbReference>
<evidence type="ECO:0000313" key="4">
    <source>
        <dbReference type="Proteomes" id="UP000197019"/>
    </source>
</evidence>
<dbReference type="SUPFAM" id="SSF53335">
    <property type="entry name" value="S-adenosyl-L-methionine-dependent methyltransferases"/>
    <property type="match status" value="1"/>
</dbReference>
<dbReference type="AlphaFoldDB" id="A0A1Z4BXX5"/>
<dbReference type="GO" id="GO:0032259">
    <property type="term" value="P:methylation"/>
    <property type="evidence" value="ECO:0007669"/>
    <property type="project" value="UniProtKB-KW"/>
</dbReference>
<evidence type="ECO:0000313" key="3">
    <source>
        <dbReference type="EMBL" id="POZ51896.1"/>
    </source>
</evidence>
<name>A0A1Z4BXX5_9GAMM</name>
<keyword evidence="2" id="KW-0808">Transferase</keyword>
<evidence type="ECO:0000313" key="5">
    <source>
        <dbReference type="Proteomes" id="UP000237423"/>
    </source>
</evidence>
<evidence type="ECO:0000259" key="1">
    <source>
        <dbReference type="Pfam" id="PF13649"/>
    </source>
</evidence>
<dbReference type="CDD" id="cd02440">
    <property type="entry name" value="AdoMet_MTases"/>
    <property type="match status" value="1"/>
</dbReference>
<gene>
    <name evidence="3" type="ORF">AADEFJLK_02114</name>
    <name evidence="2" type="ORF">CEK71_08645</name>
</gene>
<keyword evidence="2" id="KW-0489">Methyltransferase</keyword>
<dbReference type="RefSeq" id="WP_088619020.1">
    <property type="nucleotide sequence ID" value="NZ_CP022129.1"/>
</dbReference>
<dbReference type="EMBL" id="PGFZ01000004">
    <property type="protein sequence ID" value="POZ51896.1"/>
    <property type="molecule type" value="Genomic_DNA"/>
</dbReference>
<dbReference type="Gene3D" id="3.40.50.150">
    <property type="entry name" value="Vaccinia Virus protein VP39"/>
    <property type="match status" value="1"/>
</dbReference>
<dbReference type="OrthoDB" id="9800454at2"/>